<dbReference type="Gene3D" id="1.20.90.10">
    <property type="entry name" value="Phospholipase A2 domain"/>
    <property type="match status" value="1"/>
</dbReference>
<evidence type="ECO:0000313" key="3">
    <source>
        <dbReference type="Proteomes" id="UP001158576"/>
    </source>
</evidence>
<evidence type="ECO:0000256" key="1">
    <source>
        <dbReference type="SAM" id="SignalP"/>
    </source>
</evidence>
<feature type="signal peptide" evidence="1">
    <location>
        <begin position="1"/>
        <end position="18"/>
    </location>
</feature>
<keyword evidence="1" id="KW-0732">Signal</keyword>
<accession>A0ABN7S6D0</accession>
<dbReference type="Proteomes" id="UP001158576">
    <property type="component" value="Chromosome PAR"/>
</dbReference>
<gene>
    <name evidence="2" type="ORF">OKIOD_LOCUS4381</name>
</gene>
<organism evidence="2 3">
    <name type="scientific">Oikopleura dioica</name>
    <name type="common">Tunicate</name>
    <dbReference type="NCBI Taxonomy" id="34765"/>
    <lineage>
        <taxon>Eukaryota</taxon>
        <taxon>Metazoa</taxon>
        <taxon>Chordata</taxon>
        <taxon>Tunicata</taxon>
        <taxon>Appendicularia</taxon>
        <taxon>Copelata</taxon>
        <taxon>Oikopleuridae</taxon>
        <taxon>Oikopleura</taxon>
    </lineage>
</organism>
<keyword evidence="3" id="KW-1185">Reference proteome</keyword>
<feature type="chain" id="PRO_5046301154" evidence="1">
    <location>
        <begin position="19"/>
        <end position="217"/>
    </location>
</feature>
<name>A0ABN7S6D0_OIKDI</name>
<dbReference type="EMBL" id="OU015568">
    <property type="protein sequence ID" value="CAG5091050.1"/>
    <property type="molecule type" value="Genomic_DNA"/>
</dbReference>
<protein>
    <submittedName>
        <fullName evidence="2">Oidioi.mRNA.OKI2018_I69.PAR.g12823.t1.cds</fullName>
    </submittedName>
</protein>
<reference evidence="2 3" key="1">
    <citation type="submission" date="2021-04" db="EMBL/GenBank/DDBJ databases">
        <authorList>
            <person name="Bliznina A."/>
        </authorList>
    </citation>
    <scope>NUCLEOTIDE SEQUENCE [LARGE SCALE GENOMIC DNA]</scope>
</reference>
<evidence type="ECO:0000313" key="2">
    <source>
        <dbReference type="EMBL" id="CAG5091050.1"/>
    </source>
</evidence>
<sequence>MKIFTIKNIFLLAAVAEAQTTEQSATEAAGWVTPAQVEGEEGGLEARTHGKVEARRYGDLKNIAEVIFTHPDTACRAYKRCQKCVSHHYNGTTPMGECIGEFVRYRWVEGMDGYPAYAGQANTCEEGLFQCDYNFAMDLFDEPPLDPRFSKIDSIYGWDRFAYGNCQRPEPNNVPYRHECCHTGGNWQWYNVHTKKCCHGVKVARIDDTCNHHPRSK</sequence>
<dbReference type="InterPro" id="IPR036444">
    <property type="entry name" value="PLipase_A2_dom_sf"/>
</dbReference>
<proteinExistence type="predicted"/>